<dbReference type="SMART" id="SM00285">
    <property type="entry name" value="PBD"/>
    <property type="match status" value="1"/>
</dbReference>
<feature type="compositionally biased region" description="Polar residues" evidence="12">
    <location>
        <begin position="457"/>
        <end position="474"/>
    </location>
</feature>
<dbReference type="WBParaSite" id="Gr19_v10_g11662.t2">
    <property type="protein sequence ID" value="Gr19_v10_g11662.t2"/>
    <property type="gene ID" value="Gr19_v10_g11662"/>
</dbReference>
<dbReference type="Gene3D" id="1.10.510.10">
    <property type="entry name" value="Transferase(Phosphotransferase) domain 1"/>
    <property type="match status" value="1"/>
</dbReference>
<feature type="binding site" evidence="11">
    <location>
        <position position="707"/>
    </location>
    <ligand>
        <name>ATP</name>
        <dbReference type="ChEBI" id="CHEBI:30616"/>
    </ligand>
</feature>
<dbReference type="InterPro" id="IPR000719">
    <property type="entry name" value="Prot_kinase_dom"/>
</dbReference>
<evidence type="ECO:0000256" key="7">
    <source>
        <dbReference type="ARBA" id="ARBA00022840"/>
    </source>
</evidence>
<feature type="compositionally biased region" description="Gly residues" evidence="12">
    <location>
        <begin position="49"/>
        <end position="60"/>
    </location>
</feature>
<reference evidence="16" key="1">
    <citation type="submission" date="2022-11" db="UniProtKB">
        <authorList>
            <consortium name="WormBaseParasite"/>
        </authorList>
    </citation>
    <scope>IDENTIFICATION</scope>
</reference>
<dbReference type="AlphaFoldDB" id="A0A914GV97"/>
<dbReference type="SMART" id="SM00220">
    <property type="entry name" value="S_TKc"/>
    <property type="match status" value="1"/>
</dbReference>
<evidence type="ECO:0000256" key="4">
    <source>
        <dbReference type="ARBA" id="ARBA00022679"/>
    </source>
</evidence>
<feature type="region of interest" description="Disordered" evidence="12">
    <location>
        <begin position="42"/>
        <end position="70"/>
    </location>
</feature>
<keyword evidence="4" id="KW-0808">Transferase</keyword>
<feature type="region of interest" description="Disordered" evidence="12">
    <location>
        <begin position="280"/>
        <end position="311"/>
    </location>
</feature>
<accession>A0A914GV97</accession>
<proteinExistence type="inferred from homology"/>
<keyword evidence="6 11" id="KW-0547">Nucleotide-binding</keyword>
<dbReference type="InterPro" id="IPR011009">
    <property type="entry name" value="Kinase-like_dom_sf"/>
</dbReference>
<evidence type="ECO:0000256" key="5">
    <source>
        <dbReference type="ARBA" id="ARBA00022723"/>
    </source>
</evidence>
<comment type="similarity">
    <text evidence="2">Belongs to the protein kinase superfamily. STE Ser/Thr protein kinase family. STE20 subfamily.</text>
</comment>
<evidence type="ECO:0000256" key="11">
    <source>
        <dbReference type="PROSITE-ProRule" id="PRU10141"/>
    </source>
</evidence>
<dbReference type="EC" id="2.7.11.1" evidence="3"/>
<feature type="compositionally biased region" description="Basic and acidic residues" evidence="12">
    <location>
        <begin position="301"/>
        <end position="310"/>
    </location>
</feature>
<dbReference type="CDD" id="cd06614">
    <property type="entry name" value="STKc_PAK"/>
    <property type="match status" value="1"/>
</dbReference>
<name>A0A914GV97_GLORO</name>
<dbReference type="Proteomes" id="UP000887572">
    <property type="component" value="Unplaced"/>
</dbReference>
<evidence type="ECO:0000256" key="2">
    <source>
        <dbReference type="ARBA" id="ARBA00008874"/>
    </source>
</evidence>
<feature type="compositionally biased region" description="Low complexity" evidence="12">
    <location>
        <begin position="617"/>
        <end position="631"/>
    </location>
</feature>
<dbReference type="Pfam" id="PF00786">
    <property type="entry name" value="PBD"/>
    <property type="match status" value="1"/>
</dbReference>
<dbReference type="PANTHER" id="PTHR45832">
    <property type="entry name" value="SERINE/THREONINE-PROTEIN KINASE SAMKA-RELATED-RELATED"/>
    <property type="match status" value="1"/>
</dbReference>
<protein>
    <recommendedName>
        <fullName evidence="3">non-specific serine/threonine protein kinase</fullName>
        <ecNumber evidence="3">2.7.11.1</ecNumber>
    </recommendedName>
</protein>
<evidence type="ECO:0000256" key="3">
    <source>
        <dbReference type="ARBA" id="ARBA00012513"/>
    </source>
</evidence>
<organism evidence="15 16">
    <name type="scientific">Globodera rostochiensis</name>
    <name type="common">Golden nematode worm</name>
    <name type="synonym">Heterodera rostochiensis</name>
    <dbReference type="NCBI Taxonomy" id="31243"/>
    <lineage>
        <taxon>Eukaryota</taxon>
        <taxon>Metazoa</taxon>
        <taxon>Ecdysozoa</taxon>
        <taxon>Nematoda</taxon>
        <taxon>Chromadorea</taxon>
        <taxon>Rhabditida</taxon>
        <taxon>Tylenchina</taxon>
        <taxon>Tylenchomorpha</taxon>
        <taxon>Tylenchoidea</taxon>
        <taxon>Heteroderidae</taxon>
        <taxon>Heteroderinae</taxon>
        <taxon>Globodera</taxon>
    </lineage>
</organism>
<feature type="compositionally biased region" description="Low complexity" evidence="12">
    <location>
        <begin position="597"/>
        <end position="610"/>
    </location>
</feature>
<dbReference type="GO" id="GO:0046872">
    <property type="term" value="F:metal ion binding"/>
    <property type="evidence" value="ECO:0007669"/>
    <property type="project" value="UniProtKB-KW"/>
</dbReference>
<evidence type="ECO:0000256" key="12">
    <source>
        <dbReference type="SAM" id="MobiDB-lite"/>
    </source>
</evidence>
<feature type="compositionally biased region" description="Low complexity" evidence="12">
    <location>
        <begin position="1"/>
        <end position="22"/>
    </location>
</feature>
<dbReference type="PROSITE" id="PS00108">
    <property type="entry name" value="PROTEIN_KINASE_ST"/>
    <property type="match status" value="1"/>
</dbReference>
<evidence type="ECO:0000256" key="9">
    <source>
        <dbReference type="ARBA" id="ARBA00047899"/>
    </source>
</evidence>
<evidence type="ECO:0000256" key="10">
    <source>
        <dbReference type="ARBA" id="ARBA00048679"/>
    </source>
</evidence>
<dbReference type="PROSITE" id="PS50011">
    <property type="entry name" value="PROTEIN_KINASE_DOM"/>
    <property type="match status" value="1"/>
</dbReference>
<keyword evidence="5" id="KW-0479">Metal-binding</keyword>
<sequence>MHMDSGSNSSSSCSTPPSCSGGTRDKSSSKVRLRHILGRIFSGVNNNGSGSGAEDGGGGAAQEQQKGWHPQKSINEISAPSDVVHRIHVGYDGQRFTGLPPSWLEMLDVSGLTEADQKKNPGAIVRALKFYAAAVKQRESDKFMCPQKSVYPASEDDIEPDDFLFTNGGIGIPNTMHNNSQQQCRHNSNKEEEMLSAKWYDDDGGDTDETAASIEQKGKAKVPTLDVPNSSGGEPTEECAEMAVQKDVGLYHRNNASSSSTADVEEQTQKVADILLEDEADQQQQQSDQEQLVKEDEEENDQHRQPHGMEEGVVGIGCSCLGTRLEGGQSFVPAVPPRKTLPQQQQLLPDALNQRCFTLQRHHFSPADSAAAAAAAPIVRRANSLDDEQQRCATAAAVVAAAALAAAAGAPATMTAREMSPLSSGSSKKKATPPPIPPKPRASTKAYIEHIISNLKNANNDNSQVTRHQSNAAPTANEPKKDVENCSLSGSFISTNGGSKASSNEELHHNTNATTFIVDSGTNHNKSYKTGTNKAFASPKYVSPLHRAYPHNSPTNAEDDHLKNERNNTNNNNNNSNNNNNINKVTTKSQPLRDLNKSNNNNSSSSSIENNGGGCVSTFTSSCTPSPTATTEKVRHRQPKQPKEDSVTKRPQQQKLTNSQVLAELREIVSGGDPLEKYNLVDKIGVGATGTVWSARCKFTEQIVAVKRMNFSSQPKKELLLNEIKIMQRYKHKNLVNYIDAYLTGEHIHPQQHQQQHTLAAPVEQHYRSSSMSKSITSQDLWVVMEYLEGGNLTDVVVNTELDEGQIAAVLKETLLALHFLHRHSIIHRDIKSDNILLGLDGSVKLTDFGFCAQLQPGSKRATIIGTPYWMAPEIVQKTKYNYKVDIWSLGIMALEMIDGEPPYLHETPLKAIYLIAQNGKPEIRKREALSPEFVDLIDRCLSVDPEQRADTEQLLNHPFVLKAKPLESLIPYIKAVKEFKNR</sequence>
<keyword evidence="7 11" id="KW-0067">ATP-binding</keyword>
<dbReference type="InterPro" id="IPR017441">
    <property type="entry name" value="Protein_kinase_ATP_BS"/>
</dbReference>
<dbReference type="PROSITE" id="PS00107">
    <property type="entry name" value="PROTEIN_KINASE_ATP"/>
    <property type="match status" value="1"/>
</dbReference>
<dbReference type="GO" id="GO:0005524">
    <property type="term" value="F:ATP binding"/>
    <property type="evidence" value="ECO:0007669"/>
    <property type="project" value="UniProtKB-UniRule"/>
</dbReference>
<dbReference type="InterPro" id="IPR000095">
    <property type="entry name" value="CRIB_dom"/>
</dbReference>
<dbReference type="InterPro" id="IPR008271">
    <property type="entry name" value="Ser/Thr_kinase_AS"/>
</dbReference>
<dbReference type="Pfam" id="PF00069">
    <property type="entry name" value="Pkinase"/>
    <property type="match status" value="1"/>
</dbReference>
<dbReference type="FunFam" id="1.10.510.10:FF:000768">
    <property type="entry name" value="Non-specific serine/threonine protein kinase"/>
    <property type="match status" value="1"/>
</dbReference>
<comment type="cofactor">
    <cofactor evidence="1">
        <name>Mg(2+)</name>
        <dbReference type="ChEBI" id="CHEBI:18420"/>
    </cofactor>
</comment>
<feature type="region of interest" description="Disordered" evidence="12">
    <location>
        <begin position="1"/>
        <end position="30"/>
    </location>
</feature>
<comment type="catalytic activity">
    <reaction evidence="10">
        <text>L-seryl-[protein] + ATP = O-phospho-L-seryl-[protein] + ADP + H(+)</text>
        <dbReference type="Rhea" id="RHEA:17989"/>
        <dbReference type="Rhea" id="RHEA-COMP:9863"/>
        <dbReference type="Rhea" id="RHEA-COMP:11604"/>
        <dbReference type="ChEBI" id="CHEBI:15378"/>
        <dbReference type="ChEBI" id="CHEBI:29999"/>
        <dbReference type="ChEBI" id="CHEBI:30616"/>
        <dbReference type="ChEBI" id="CHEBI:83421"/>
        <dbReference type="ChEBI" id="CHEBI:456216"/>
        <dbReference type="EC" id="2.7.11.1"/>
    </reaction>
</comment>
<feature type="region of interest" description="Disordered" evidence="12">
    <location>
        <begin position="457"/>
        <end position="489"/>
    </location>
</feature>
<dbReference type="Gene3D" id="3.30.200.20">
    <property type="entry name" value="Phosphorylase Kinase, domain 1"/>
    <property type="match status" value="1"/>
</dbReference>
<keyword evidence="8" id="KW-0460">Magnesium</keyword>
<feature type="compositionally biased region" description="Polar residues" evidence="12">
    <location>
        <begin position="649"/>
        <end position="658"/>
    </location>
</feature>
<evidence type="ECO:0000256" key="1">
    <source>
        <dbReference type="ARBA" id="ARBA00001946"/>
    </source>
</evidence>
<dbReference type="GO" id="GO:0004674">
    <property type="term" value="F:protein serine/threonine kinase activity"/>
    <property type="evidence" value="ECO:0007669"/>
    <property type="project" value="UniProtKB-EC"/>
</dbReference>
<evidence type="ECO:0000313" key="15">
    <source>
        <dbReference type="Proteomes" id="UP000887572"/>
    </source>
</evidence>
<evidence type="ECO:0000259" key="13">
    <source>
        <dbReference type="PROSITE" id="PS50011"/>
    </source>
</evidence>
<feature type="domain" description="CRIB" evidence="14">
    <location>
        <begin position="77"/>
        <end position="90"/>
    </location>
</feature>
<dbReference type="Gene3D" id="3.90.810.10">
    <property type="entry name" value="CRIB domain"/>
    <property type="match status" value="1"/>
</dbReference>
<feature type="region of interest" description="Disordered" evidence="12">
    <location>
        <begin position="201"/>
        <end position="239"/>
    </location>
</feature>
<feature type="region of interest" description="Disordered" evidence="12">
    <location>
        <begin position="417"/>
        <end position="442"/>
    </location>
</feature>
<dbReference type="InterPro" id="IPR051931">
    <property type="entry name" value="PAK3-like"/>
</dbReference>
<comment type="catalytic activity">
    <reaction evidence="9">
        <text>L-threonyl-[protein] + ATP = O-phospho-L-threonyl-[protein] + ADP + H(+)</text>
        <dbReference type="Rhea" id="RHEA:46608"/>
        <dbReference type="Rhea" id="RHEA-COMP:11060"/>
        <dbReference type="Rhea" id="RHEA-COMP:11605"/>
        <dbReference type="ChEBI" id="CHEBI:15378"/>
        <dbReference type="ChEBI" id="CHEBI:30013"/>
        <dbReference type="ChEBI" id="CHEBI:30616"/>
        <dbReference type="ChEBI" id="CHEBI:61977"/>
        <dbReference type="ChEBI" id="CHEBI:456216"/>
        <dbReference type="EC" id="2.7.11.1"/>
    </reaction>
</comment>
<dbReference type="PROSITE" id="PS50108">
    <property type="entry name" value="CRIB"/>
    <property type="match status" value="1"/>
</dbReference>
<evidence type="ECO:0000313" key="16">
    <source>
        <dbReference type="WBParaSite" id="Gr19_v10_g11662.t2"/>
    </source>
</evidence>
<feature type="region of interest" description="Disordered" evidence="12">
    <location>
        <begin position="544"/>
        <end position="658"/>
    </location>
</feature>
<dbReference type="SUPFAM" id="SSF56112">
    <property type="entry name" value="Protein kinase-like (PK-like)"/>
    <property type="match status" value="1"/>
</dbReference>
<feature type="domain" description="Protein kinase" evidence="13">
    <location>
        <begin position="678"/>
        <end position="961"/>
    </location>
</feature>
<evidence type="ECO:0000256" key="8">
    <source>
        <dbReference type="ARBA" id="ARBA00022842"/>
    </source>
</evidence>
<dbReference type="PANTHER" id="PTHR45832:SF22">
    <property type="entry name" value="SERINE_THREONINE-PROTEIN KINASE SAMKA-RELATED"/>
    <property type="match status" value="1"/>
</dbReference>
<dbReference type="InterPro" id="IPR036936">
    <property type="entry name" value="CRIB_dom_sf"/>
</dbReference>
<keyword evidence="15" id="KW-1185">Reference proteome</keyword>
<evidence type="ECO:0000259" key="14">
    <source>
        <dbReference type="PROSITE" id="PS50108"/>
    </source>
</evidence>
<feature type="compositionally biased region" description="Low complexity" evidence="12">
    <location>
        <begin position="567"/>
        <end position="583"/>
    </location>
</feature>
<evidence type="ECO:0000256" key="6">
    <source>
        <dbReference type="ARBA" id="ARBA00022741"/>
    </source>
</evidence>